<accession>A0A1R3HTZ6</accession>
<sequence>MNLNIFKKKTSPKDALRTSKREMAVATRGIEREIASLQLEEKKLVAEIKKTAKTGNEASLIAATKILARQLVRLRQQITNLQGSRAQIRGVATHTQALYASTSISTGMKGATKAMVAMNKQMAPAKQVKVIKNFQKESAQLDMTIEMMSEAIDETLDKDEAEEETEELTNQVLDEIGVDIASQLSSAPKGRIASRNAAPAPEVKARPESTDVEDLEKRNFDSQFDCSSKNWNRFLVEGGGIGVSLSLVATECQYLSEYFASSRQIIFFNNRLFFTNMQSQLVCSGCRSILLYPRGASNVCCALCNTVTQVPPPGMEMAQLICGGCRTLLMYTRGATSVRCSCCHTINLAPAPNNIAHVNCGHCRTTLMYPFGAPSVKCAICQYVTNVGMGNVRVPLPVNRPNGVAPAGTMPSTSTSQTVVVENPMSVDESGKLVSNVVVGVTTDKK</sequence>
<dbReference type="GO" id="GO:0007034">
    <property type="term" value="P:vacuolar transport"/>
    <property type="evidence" value="ECO:0007669"/>
    <property type="project" value="InterPro"/>
</dbReference>
<dbReference type="STRING" id="93759.A0A1R3HTZ6"/>
<dbReference type="Proteomes" id="UP000187203">
    <property type="component" value="Unassembled WGS sequence"/>
</dbReference>
<dbReference type="Gene3D" id="6.10.140.1230">
    <property type="match status" value="1"/>
</dbReference>
<keyword evidence="4" id="KW-1185">Reference proteome</keyword>
<dbReference type="OrthoDB" id="5594417at2759"/>
<name>A0A1R3HTZ6_9ROSI</name>
<feature type="domain" description="Zinc finger LSD1-type" evidence="2">
    <location>
        <begin position="283"/>
        <end position="307"/>
    </location>
</feature>
<evidence type="ECO:0000256" key="1">
    <source>
        <dbReference type="SAM" id="MobiDB-lite"/>
    </source>
</evidence>
<dbReference type="Pfam" id="PF06943">
    <property type="entry name" value="zf-LSD1"/>
    <property type="match status" value="3"/>
</dbReference>
<dbReference type="AlphaFoldDB" id="A0A1R3HTZ6"/>
<evidence type="ECO:0000259" key="2">
    <source>
        <dbReference type="Pfam" id="PF06943"/>
    </source>
</evidence>
<feature type="domain" description="Zinc finger LSD1-type" evidence="2">
    <location>
        <begin position="360"/>
        <end position="384"/>
    </location>
</feature>
<feature type="domain" description="Zinc finger LSD1-type" evidence="2">
    <location>
        <begin position="322"/>
        <end position="346"/>
    </location>
</feature>
<dbReference type="EMBL" id="AWUE01019393">
    <property type="protein sequence ID" value="OMO73792.1"/>
    <property type="molecule type" value="Genomic_DNA"/>
</dbReference>
<feature type="region of interest" description="Disordered" evidence="1">
    <location>
        <begin position="187"/>
        <end position="214"/>
    </location>
</feature>
<proteinExistence type="predicted"/>
<comment type="caution">
    <text evidence="3">The sequence shown here is derived from an EMBL/GenBank/DDBJ whole genome shotgun (WGS) entry which is preliminary data.</text>
</comment>
<dbReference type="InterPro" id="IPR005024">
    <property type="entry name" value="Snf7_fam"/>
</dbReference>
<reference evidence="4" key="1">
    <citation type="submission" date="2013-09" db="EMBL/GenBank/DDBJ databases">
        <title>Corchorus olitorius genome sequencing.</title>
        <authorList>
            <person name="Alam M."/>
            <person name="Haque M.S."/>
            <person name="Islam M.S."/>
            <person name="Emdad E.M."/>
            <person name="Islam M.M."/>
            <person name="Ahmed B."/>
            <person name="Halim A."/>
            <person name="Hossen Q.M.M."/>
            <person name="Hossain M.Z."/>
            <person name="Ahmed R."/>
            <person name="Khan M.M."/>
            <person name="Islam R."/>
            <person name="Rashid M.M."/>
            <person name="Khan S.A."/>
            <person name="Rahman M.S."/>
            <person name="Alam M."/>
            <person name="Yahiya A.S."/>
            <person name="Khan M.S."/>
            <person name="Azam M.S."/>
            <person name="Haque T."/>
            <person name="Lashkar M.Z.H."/>
            <person name="Akhand A.I."/>
            <person name="Morshed G."/>
            <person name="Roy S."/>
            <person name="Uddin K.S."/>
            <person name="Rabeya T."/>
            <person name="Hossain A.S."/>
            <person name="Chowdhury A."/>
            <person name="Snigdha A.R."/>
            <person name="Mortoza M.S."/>
            <person name="Matin S.A."/>
            <person name="Hoque S.M.E."/>
            <person name="Islam M.K."/>
            <person name="Roy D.K."/>
            <person name="Haider R."/>
            <person name="Moosa M.M."/>
            <person name="Elias S.M."/>
            <person name="Hasan A.M."/>
            <person name="Jahan S."/>
            <person name="Shafiuddin M."/>
            <person name="Mahmood N."/>
            <person name="Shommy N.S."/>
        </authorList>
    </citation>
    <scope>NUCLEOTIDE SEQUENCE [LARGE SCALE GENOMIC DNA]</scope>
    <source>
        <strain evidence="4">cv. O-4</strain>
    </source>
</reference>
<evidence type="ECO:0000313" key="4">
    <source>
        <dbReference type="Proteomes" id="UP000187203"/>
    </source>
</evidence>
<protein>
    <submittedName>
        <fullName evidence="3">Snf7</fullName>
    </submittedName>
</protein>
<organism evidence="3 4">
    <name type="scientific">Corchorus olitorius</name>
    <dbReference type="NCBI Taxonomy" id="93759"/>
    <lineage>
        <taxon>Eukaryota</taxon>
        <taxon>Viridiplantae</taxon>
        <taxon>Streptophyta</taxon>
        <taxon>Embryophyta</taxon>
        <taxon>Tracheophyta</taxon>
        <taxon>Spermatophyta</taxon>
        <taxon>Magnoliopsida</taxon>
        <taxon>eudicotyledons</taxon>
        <taxon>Gunneridae</taxon>
        <taxon>Pentapetalae</taxon>
        <taxon>rosids</taxon>
        <taxon>malvids</taxon>
        <taxon>Malvales</taxon>
        <taxon>Malvaceae</taxon>
        <taxon>Grewioideae</taxon>
        <taxon>Apeibeae</taxon>
        <taxon>Corchorus</taxon>
    </lineage>
</organism>
<dbReference type="Pfam" id="PF03357">
    <property type="entry name" value="Snf7"/>
    <property type="match status" value="1"/>
</dbReference>
<dbReference type="PANTHER" id="PTHR10476">
    <property type="entry name" value="CHARGED MULTIVESICULAR BODY PROTEIN"/>
    <property type="match status" value="1"/>
</dbReference>
<feature type="compositionally biased region" description="Basic and acidic residues" evidence="1">
    <location>
        <begin position="203"/>
        <end position="214"/>
    </location>
</feature>
<gene>
    <name evidence="3" type="ORF">COLO4_26865</name>
</gene>
<dbReference type="NCBIfam" id="TIGR01053">
    <property type="entry name" value="LSD1"/>
    <property type="match status" value="3"/>
</dbReference>
<evidence type="ECO:0000313" key="3">
    <source>
        <dbReference type="EMBL" id="OMO73792.1"/>
    </source>
</evidence>
<dbReference type="InterPro" id="IPR005735">
    <property type="entry name" value="Znf_LSD1"/>
</dbReference>